<dbReference type="PANTHER" id="PTHR30069">
    <property type="entry name" value="TONB-DEPENDENT OUTER MEMBRANE RECEPTOR"/>
    <property type="match status" value="1"/>
</dbReference>
<keyword evidence="9 10" id="KW-0998">Cell outer membrane</keyword>
<evidence type="ECO:0000256" key="1">
    <source>
        <dbReference type="ARBA" id="ARBA00004571"/>
    </source>
</evidence>
<dbReference type="Pfam" id="PF00593">
    <property type="entry name" value="TonB_dep_Rec_b-barrel"/>
    <property type="match status" value="1"/>
</dbReference>
<evidence type="ECO:0000259" key="13">
    <source>
        <dbReference type="Pfam" id="PF00593"/>
    </source>
</evidence>
<keyword evidence="4 10" id="KW-0812">Transmembrane</keyword>
<accession>A0A7W8ZRJ8</accession>
<evidence type="ECO:0000256" key="4">
    <source>
        <dbReference type="ARBA" id="ARBA00022692"/>
    </source>
</evidence>
<dbReference type="InterPro" id="IPR023996">
    <property type="entry name" value="TonB-dep_OMP_SusC/RagA"/>
</dbReference>
<dbReference type="GO" id="GO:0009279">
    <property type="term" value="C:cell outer membrane"/>
    <property type="evidence" value="ECO:0007669"/>
    <property type="project" value="UniProtKB-SubCell"/>
</dbReference>
<evidence type="ECO:0000256" key="5">
    <source>
        <dbReference type="ARBA" id="ARBA00022729"/>
    </source>
</evidence>
<sequence length="985" mass="106602">MNLKFTKFLLFAVLLLFVPRLLFAQNLTISGQVKSISDGLGIPGVSVSLKGGKGMTTTDGNGNYTVSVPPSSVLIFRAIGYLNLQAEAVKSGPLNILLTENISALDEVVVSGLASSIKRSNLANAVTTIQAKELTGTTTPQTLDKALYGKIPGANIRANSGAPGGGISIQLRGISSLQGASQPLYIIDGVYLNNSTLRTGRSTLTGASQGEDDGANRIADINPDDVESIEVLKGSSASAIYGTRANAGVIIITTKKGKAGKTRVSLSQDVGFSKIQRFVGSASWDEDKIKSYFPVSAQPAELKRYRDAVANNGITDYEKLIYGETPILFNSNLSISGGNDKTKFYISGNAAKENGIIRYTGFDKKSIRLNLDHNFNDWVNLSLTSNYLNSNSDRGFTGNENQSGTSLGYIIGYMPNYFNPVPVNGVYPDNPYSENQNPLELRDKAINNSKINRFIQSANLNVYLLKKKDANLKLALQGGVDYLGSRTRQYFPDNLQSQKSLPNPGDIILGNETDINANVQAFLIYGQQVNKVHFNTQVGAVFLQTQANSVLNRGRGLIAGQQNLSQAAVQSLLQQRDQTVKDFGTVAQEEINYDDKVITTLGIRFDKSTLNGNANKFYAFPKASVAVNLTKFDFWKVPVISQLKLRAAYGQTGGVPAFGDVYSSLTPVVIGGQVGSVVSPSAGNPDIKPERAGELELGADIGFLNDRIVLEGTYYNKKVTDLIQTLTLAGSGGITTKKVNAADLVNHGVEFALSGTPVSSKNFTWTSRLLFWKNTSKITKLDVPSYTTGVYGVSYGTYLIKEGYSPTTIVGTPQKANGDYTVYGNSQADFQTSWSNTFSFLNGFTFSSLIDWKKGGDIMNITLYNTDNGGTSADWNGDYNHNGIPNGKDRQGTGAGVYVQDAGYIRLREVALSYTLPQAFTQRVFKKAIQNIRVGASASNLFLITKYKGYDPEVSSFGTNAINTGTDLFNYPSSKRFLFNLRVEF</sequence>
<feature type="signal peptide" evidence="12">
    <location>
        <begin position="1"/>
        <end position="24"/>
    </location>
</feature>
<dbReference type="NCBIfam" id="TIGR04056">
    <property type="entry name" value="OMP_RagA_SusC"/>
    <property type="match status" value="1"/>
</dbReference>
<keyword evidence="8" id="KW-0675">Receptor</keyword>
<dbReference type="InterPro" id="IPR036942">
    <property type="entry name" value="Beta-barrel_TonB_sf"/>
</dbReference>
<protein>
    <submittedName>
        <fullName evidence="15">TonB-linked SusC/RagA family outer membrane protein</fullName>
    </submittedName>
</protein>
<dbReference type="Gene3D" id="2.40.170.20">
    <property type="entry name" value="TonB-dependent receptor, beta-barrel domain"/>
    <property type="match status" value="1"/>
</dbReference>
<evidence type="ECO:0000256" key="12">
    <source>
        <dbReference type="SAM" id="SignalP"/>
    </source>
</evidence>
<dbReference type="Pfam" id="PF13715">
    <property type="entry name" value="CarbopepD_reg_2"/>
    <property type="match status" value="1"/>
</dbReference>
<gene>
    <name evidence="15" type="ORF">HDE68_004678</name>
</gene>
<keyword evidence="6 11" id="KW-0798">TonB box</keyword>
<dbReference type="InterPro" id="IPR012910">
    <property type="entry name" value="Plug_dom"/>
</dbReference>
<proteinExistence type="inferred from homology"/>
<dbReference type="Proteomes" id="UP000537204">
    <property type="component" value="Unassembled WGS sequence"/>
</dbReference>
<dbReference type="InterPro" id="IPR023997">
    <property type="entry name" value="TonB-dep_OMP_SusC/RagA_CS"/>
</dbReference>
<comment type="similarity">
    <text evidence="10 11">Belongs to the TonB-dependent receptor family.</text>
</comment>
<evidence type="ECO:0000259" key="14">
    <source>
        <dbReference type="Pfam" id="PF07715"/>
    </source>
</evidence>
<dbReference type="Gene3D" id="2.60.40.1120">
    <property type="entry name" value="Carboxypeptidase-like, regulatory domain"/>
    <property type="match status" value="1"/>
</dbReference>
<keyword evidence="5 12" id="KW-0732">Signal</keyword>
<dbReference type="SUPFAM" id="SSF49464">
    <property type="entry name" value="Carboxypeptidase regulatory domain-like"/>
    <property type="match status" value="1"/>
</dbReference>
<feature type="domain" description="TonB-dependent receptor-like beta-barrel" evidence="13">
    <location>
        <begin position="416"/>
        <end position="941"/>
    </location>
</feature>
<evidence type="ECO:0000256" key="3">
    <source>
        <dbReference type="ARBA" id="ARBA00022452"/>
    </source>
</evidence>
<organism evidence="15 16">
    <name type="scientific">Pedobacter cryoconitis</name>
    <dbReference type="NCBI Taxonomy" id="188932"/>
    <lineage>
        <taxon>Bacteria</taxon>
        <taxon>Pseudomonadati</taxon>
        <taxon>Bacteroidota</taxon>
        <taxon>Sphingobacteriia</taxon>
        <taxon>Sphingobacteriales</taxon>
        <taxon>Sphingobacteriaceae</taxon>
        <taxon>Pedobacter</taxon>
    </lineage>
</organism>
<dbReference type="InterPro" id="IPR037066">
    <property type="entry name" value="Plug_dom_sf"/>
</dbReference>
<feature type="domain" description="TonB-dependent receptor plug" evidence="14">
    <location>
        <begin position="120"/>
        <end position="249"/>
    </location>
</feature>
<evidence type="ECO:0000256" key="10">
    <source>
        <dbReference type="PROSITE-ProRule" id="PRU01360"/>
    </source>
</evidence>
<comment type="subcellular location">
    <subcellularLocation>
        <location evidence="1 10">Cell outer membrane</location>
        <topology evidence="1 10">Multi-pass membrane protein</topology>
    </subcellularLocation>
</comment>
<keyword evidence="3 10" id="KW-1134">Transmembrane beta strand</keyword>
<dbReference type="InterPro" id="IPR008969">
    <property type="entry name" value="CarboxyPept-like_regulatory"/>
</dbReference>
<feature type="chain" id="PRO_5031300489" evidence="12">
    <location>
        <begin position="25"/>
        <end position="985"/>
    </location>
</feature>
<evidence type="ECO:0000256" key="6">
    <source>
        <dbReference type="ARBA" id="ARBA00023077"/>
    </source>
</evidence>
<evidence type="ECO:0000256" key="11">
    <source>
        <dbReference type="RuleBase" id="RU003357"/>
    </source>
</evidence>
<dbReference type="Gene3D" id="2.170.130.10">
    <property type="entry name" value="TonB-dependent receptor, plug domain"/>
    <property type="match status" value="1"/>
</dbReference>
<evidence type="ECO:0000256" key="7">
    <source>
        <dbReference type="ARBA" id="ARBA00023136"/>
    </source>
</evidence>
<dbReference type="RefSeq" id="WP_183884552.1">
    <property type="nucleotide sequence ID" value="NZ_JACHCE010000010.1"/>
</dbReference>
<dbReference type="GO" id="GO:0044718">
    <property type="term" value="P:siderophore transmembrane transport"/>
    <property type="evidence" value="ECO:0007669"/>
    <property type="project" value="TreeGrafter"/>
</dbReference>
<dbReference type="GO" id="GO:0015344">
    <property type="term" value="F:siderophore uptake transmembrane transporter activity"/>
    <property type="evidence" value="ECO:0007669"/>
    <property type="project" value="TreeGrafter"/>
</dbReference>
<dbReference type="NCBIfam" id="TIGR04057">
    <property type="entry name" value="SusC_RagA_signa"/>
    <property type="match status" value="1"/>
</dbReference>
<dbReference type="SUPFAM" id="SSF56935">
    <property type="entry name" value="Porins"/>
    <property type="match status" value="1"/>
</dbReference>
<dbReference type="PANTHER" id="PTHR30069:SF29">
    <property type="entry name" value="HEMOGLOBIN AND HEMOGLOBIN-HAPTOGLOBIN-BINDING PROTEIN 1-RELATED"/>
    <property type="match status" value="1"/>
</dbReference>
<reference evidence="15 16" key="1">
    <citation type="submission" date="2020-08" db="EMBL/GenBank/DDBJ databases">
        <title>Genomic Encyclopedia of Type Strains, Phase IV (KMG-V): Genome sequencing to study the core and pangenomes of soil and plant-associated prokaryotes.</title>
        <authorList>
            <person name="Whitman W."/>
        </authorList>
    </citation>
    <scope>NUCLEOTIDE SEQUENCE [LARGE SCALE GENOMIC DNA]</scope>
    <source>
        <strain evidence="15 16">S3M1</strain>
    </source>
</reference>
<name>A0A7W8ZRJ8_9SPHI</name>
<keyword evidence="7 10" id="KW-0472">Membrane</keyword>
<dbReference type="InterPro" id="IPR000531">
    <property type="entry name" value="Beta-barrel_TonB"/>
</dbReference>
<evidence type="ECO:0000313" key="15">
    <source>
        <dbReference type="EMBL" id="MBB5638743.1"/>
    </source>
</evidence>
<dbReference type="PROSITE" id="PS52016">
    <property type="entry name" value="TONB_DEPENDENT_REC_3"/>
    <property type="match status" value="1"/>
</dbReference>
<dbReference type="AlphaFoldDB" id="A0A7W8ZRJ8"/>
<dbReference type="Pfam" id="PF07715">
    <property type="entry name" value="Plug"/>
    <property type="match status" value="1"/>
</dbReference>
<dbReference type="InterPro" id="IPR039426">
    <property type="entry name" value="TonB-dep_rcpt-like"/>
</dbReference>
<dbReference type="EMBL" id="JACHCE010000010">
    <property type="protein sequence ID" value="MBB5638743.1"/>
    <property type="molecule type" value="Genomic_DNA"/>
</dbReference>
<evidence type="ECO:0000256" key="2">
    <source>
        <dbReference type="ARBA" id="ARBA00022448"/>
    </source>
</evidence>
<evidence type="ECO:0000256" key="8">
    <source>
        <dbReference type="ARBA" id="ARBA00023170"/>
    </source>
</evidence>
<evidence type="ECO:0000313" key="16">
    <source>
        <dbReference type="Proteomes" id="UP000537204"/>
    </source>
</evidence>
<comment type="caution">
    <text evidence="15">The sequence shown here is derived from an EMBL/GenBank/DDBJ whole genome shotgun (WGS) entry which is preliminary data.</text>
</comment>
<evidence type="ECO:0000256" key="9">
    <source>
        <dbReference type="ARBA" id="ARBA00023237"/>
    </source>
</evidence>
<keyword evidence="2 10" id="KW-0813">Transport</keyword>